<dbReference type="Proteomes" id="UP000199013">
    <property type="component" value="Unassembled WGS sequence"/>
</dbReference>
<sequence>MSGPSYGADGSITYNFGAIGDVAAAIGTFEGTMDGSLQELYTDFTRLFAQDWTGAAGTACDEARTKWNQGAAEIKTALGRVGVKLGASAERMQQLDNQIAANM</sequence>
<protein>
    <recommendedName>
        <fullName evidence="1">ESAT-6-like protein</fullName>
    </recommendedName>
</protein>
<dbReference type="Pfam" id="PF06013">
    <property type="entry name" value="WXG100"/>
    <property type="match status" value="1"/>
</dbReference>
<reference evidence="3" key="1">
    <citation type="submission" date="2016-02" db="EMBL/GenBank/DDBJ databases">
        <authorList>
            <person name="Wibberg D."/>
        </authorList>
    </citation>
    <scope>NUCLEOTIDE SEQUENCE [LARGE SCALE GENOMIC DNA]</scope>
</reference>
<dbReference type="InterPro" id="IPR010310">
    <property type="entry name" value="T7SS_ESAT-6-like"/>
</dbReference>
<evidence type="ECO:0000256" key="1">
    <source>
        <dbReference type="RuleBase" id="RU362001"/>
    </source>
</evidence>
<name>A0A1C3NT96_9ACTN</name>
<gene>
    <name evidence="2" type="ORF">FDG2_0255</name>
</gene>
<proteinExistence type="inferred from homology"/>
<dbReference type="EMBL" id="FLUV01000105">
    <property type="protein sequence ID" value="SBW17524.1"/>
    <property type="molecule type" value="Genomic_DNA"/>
</dbReference>
<accession>A0A1C3NT96</accession>
<dbReference type="Gene3D" id="1.10.287.1060">
    <property type="entry name" value="ESAT-6-like"/>
    <property type="match status" value="1"/>
</dbReference>
<evidence type="ECO:0000313" key="2">
    <source>
        <dbReference type="EMBL" id="SBW17524.1"/>
    </source>
</evidence>
<dbReference type="NCBIfam" id="TIGR03930">
    <property type="entry name" value="WXG100_ESAT6"/>
    <property type="match status" value="1"/>
</dbReference>
<dbReference type="InterPro" id="IPR036689">
    <property type="entry name" value="ESAT-6-like_sf"/>
</dbReference>
<dbReference type="AlphaFoldDB" id="A0A1C3NT96"/>
<dbReference type="SUPFAM" id="SSF140453">
    <property type="entry name" value="EsxAB dimer-like"/>
    <property type="match status" value="1"/>
</dbReference>
<keyword evidence="3" id="KW-1185">Reference proteome</keyword>
<evidence type="ECO:0000313" key="3">
    <source>
        <dbReference type="Proteomes" id="UP000199013"/>
    </source>
</evidence>
<organism evidence="2 3">
    <name type="scientific">Candidatus Protofrankia californiensis</name>
    <dbReference type="NCBI Taxonomy" id="1839754"/>
    <lineage>
        <taxon>Bacteria</taxon>
        <taxon>Bacillati</taxon>
        <taxon>Actinomycetota</taxon>
        <taxon>Actinomycetes</taxon>
        <taxon>Frankiales</taxon>
        <taxon>Frankiaceae</taxon>
        <taxon>Protofrankia</taxon>
    </lineage>
</organism>
<comment type="similarity">
    <text evidence="1">Belongs to the WXG100 family.</text>
</comment>